<feature type="compositionally biased region" description="Low complexity" evidence="1">
    <location>
        <begin position="229"/>
        <end position="261"/>
    </location>
</feature>
<feature type="compositionally biased region" description="Acidic residues" evidence="1">
    <location>
        <begin position="39"/>
        <end position="68"/>
    </location>
</feature>
<sequence length="261" mass="27176">MTRPSRRTLLCSTATLVGLSAGCLADGSESPSDNNDDRSDADEGSPSPDEAESDPESVGEDGDIDDLPDGVADYRTLAYQYGSESTESDVGLFRDADDAANWLEERFPSDTEPLDEFVDRTDFETSILVSLESDTPTPCYEIVLESIDIVESDGEDDTGTDGDESDEGGDDDGTDELVLEAAVRNTSAEDEVCVQSIATVGRLVRVTFETEPLTTVSATIVGHDGGTASVSMASDSASASESTSVDSASGSGSDSQSGDGS</sequence>
<dbReference type="Proteomes" id="UP000510869">
    <property type="component" value="Chromosome"/>
</dbReference>
<evidence type="ECO:0000256" key="1">
    <source>
        <dbReference type="SAM" id="MobiDB-lite"/>
    </source>
</evidence>
<dbReference type="KEGG" id="nay:HYG81_14190"/>
<evidence type="ECO:0000313" key="3">
    <source>
        <dbReference type="Proteomes" id="UP000510869"/>
    </source>
</evidence>
<name>A0A7D6CPX6_9EURY</name>
<evidence type="ECO:0000313" key="2">
    <source>
        <dbReference type="EMBL" id="QLK25233.1"/>
    </source>
</evidence>
<organism evidence="2 3">
    <name type="scientific">Natrinema zhouii</name>
    <dbReference type="NCBI Taxonomy" id="1710539"/>
    <lineage>
        <taxon>Archaea</taxon>
        <taxon>Methanobacteriati</taxon>
        <taxon>Methanobacteriota</taxon>
        <taxon>Stenosarchaea group</taxon>
        <taxon>Halobacteria</taxon>
        <taxon>Halobacteriales</taxon>
        <taxon>Natrialbaceae</taxon>
        <taxon>Natrinema</taxon>
    </lineage>
</organism>
<dbReference type="OrthoDB" id="206414at2157"/>
<feature type="region of interest" description="Disordered" evidence="1">
    <location>
        <begin position="219"/>
        <end position="261"/>
    </location>
</feature>
<feature type="region of interest" description="Disordered" evidence="1">
    <location>
        <begin position="148"/>
        <end position="176"/>
    </location>
</feature>
<protein>
    <submittedName>
        <fullName evidence="2">Uncharacterized protein</fullName>
    </submittedName>
</protein>
<feature type="region of interest" description="Disordered" evidence="1">
    <location>
        <begin position="22"/>
        <end position="72"/>
    </location>
</feature>
<reference evidence="2 3" key="1">
    <citation type="submission" date="2020-07" db="EMBL/GenBank/DDBJ databases">
        <title>Natrinema (YPL30) sp. nov. and Haloterrigena xxxxxx (YPL8) sp. nov., isolated from a salt mine.</title>
        <authorList>
            <person name="Cui H."/>
        </authorList>
    </citation>
    <scope>NUCLEOTIDE SEQUENCE [LARGE SCALE GENOMIC DNA]</scope>
    <source>
        <strain evidence="2 3">YPL13</strain>
    </source>
</reference>
<keyword evidence="3" id="KW-1185">Reference proteome</keyword>
<dbReference type="GeneID" id="56144377"/>
<dbReference type="EMBL" id="CP059154">
    <property type="protein sequence ID" value="QLK25233.1"/>
    <property type="molecule type" value="Genomic_DNA"/>
</dbReference>
<proteinExistence type="predicted"/>
<gene>
    <name evidence="2" type="ORF">HYG81_14190</name>
</gene>
<dbReference type="AlphaFoldDB" id="A0A7D6CPX6"/>
<dbReference type="RefSeq" id="WP_180840423.1">
    <property type="nucleotide sequence ID" value="NZ_CP059154.1"/>
</dbReference>
<accession>A0A7D6CPX6</accession>
<dbReference type="PROSITE" id="PS51257">
    <property type="entry name" value="PROKAR_LIPOPROTEIN"/>
    <property type="match status" value="1"/>
</dbReference>